<protein>
    <submittedName>
        <fullName evidence="1">Uncharacterized protein</fullName>
    </submittedName>
</protein>
<name>A0A2D4LMD7_9SAUR</name>
<accession>A0A2D4LMD7</accession>
<dbReference type="AlphaFoldDB" id="A0A2D4LMD7"/>
<reference evidence="1" key="1">
    <citation type="submission" date="2017-07" db="EMBL/GenBank/DDBJ databases">
        <authorList>
            <person name="Mikheyev A."/>
            <person name="Grau M."/>
        </authorList>
    </citation>
    <scope>NUCLEOTIDE SEQUENCE</scope>
    <source>
        <tissue evidence="1">Venom_gland</tissue>
    </source>
</reference>
<proteinExistence type="predicted"/>
<evidence type="ECO:0000313" key="1">
    <source>
        <dbReference type="EMBL" id="LAB22221.1"/>
    </source>
</evidence>
<reference evidence="1" key="2">
    <citation type="submission" date="2017-11" db="EMBL/GenBank/DDBJ databases">
        <title>Coralsnake Venomics: Analyses of Venom Gland Transcriptomes and Proteomes of Six Brazilian Taxa.</title>
        <authorList>
            <person name="Aird S.D."/>
            <person name="Jorge da Silva N."/>
            <person name="Qiu L."/>
            <person name="Villar-Briones A."/>
            <person name="Aparecida-Saddi V."/>
            <person name="Campos-Telles M.P."/>
            <person name="Grau M."/>
            <person name="Mikheyev A.S."/>
        </authorList>
    </citation>
    <scope>NUCLEOTIDE SEQUENCE</scope>
    <source>
        <tissue evidence="1">Venom_gland</tissue>
    </source>
</reference>
<dbReference type="EMBL" id="IACM01026754">
    <property type="protein sequence ID" value="LAB22221.1"/>
    <property type="molecule type" value="Transcribed_RNA"/>
</dbReference>
<organism evidence="1">
    <name type="scientific">Micrurus spixii</name>
    <name type="common">Amazon coral snake</name>
    <dbReference type="NCBI Taxonomy" id="129469"/>
    <lineage>
        <taxon>Eukaryota</taxon>
        <taxon>Metazoa</taxon>
        <taxon>Chordata</taxon>
        <taxon>Craniata</taxon>
        <taxon>Vertebrata</taxon>
        <taxon>Euteleostomi</taxon>
        <taxon>Lepidosauria</taxon>
        <taxon>Squamata</taxon>
        <taxon>Bifurcata</taxon>
        <taxon>Unidentata</taxon>
        <taxon>Episquamata</taxon>
        <taxon>Toxicofera</taxon>
        <taxon>Serpentes</taxon>
        <taxon>Colubroidea</taxon>
        <taxon>Elapidae</taxon>
        <taxon>Elapinae</taxon>
        <taxon>Micrurus</taxon>
    </lineage>
</organism>
<sequence>MVSPCSLYGKYRECIWEAAVCQRSVCLLAEVKLKSAASLFTDYVLFNHLSMLATQMKFARYQHLIFHTSICIQEASPLSVVLAEKFEESKSRHLKSSQG</sequence>